<reference evidence="2" key="1">
    <citation type="submission" date="2016-06" db="EMBL/GenBank/DDBJ databases">
        <title>Parallel loss of symbiosis genes in relatives of nitrogen-fixing non-legume Parasponia.</title>
        <authorList>
            <person name="Van Velzen R."/>
            <person name="Holmer R."/>
            <person name="Bu F."/>
            <person name="Rutten L."/>
            <person name="Van Zeijl A."/>
            <person name="Liu W."/>
            <person name="Santuari L."/>
            <person name="Cao Q."/>
            <person name="Sharma T."/>
            <person name="Shen D."/>
            <person name="Roswanjaya Y."/>
            <person name="Wardhani T."/>
            <person name="Kalhor M.S."/>
            <person name="Jansen J."/>
            <person name="Van den Hoogen J."/>
            <person name="Gungor B."/>
            <person name="Hartog M."/>
            <person name="Hontelez J."/>
            <person name="Verver J."/>
            <person name="Yang W.-C."/>
            <person name="Schijlen E."/>
            <person name="Repin R."/>
            <person name="Schilthuizen M."/>
            <person name="Schranz E."/>
            <person name="Heidstra R."/>
            <person name="Miyata K."/>
            <person name="Fedorova E."/>
            <person name="Kohlen W."/>
            <person name="Bisseling T."/>
            <person name="Smit S."/>
            <person name="Geurts R."/>
        </authorList>
    </citation>
    <scope>NUCLEOTIDE SEQUENCE [LARGE SCALE GENOMIC DNA]</scope>
    <source>
        <strain evidence="2">cv. RG33-2</strain>
    </source>
</reference>
<dbReference type="AlphaFoldDB" id="A0A2P5DEQ4"/>
<dbReference type="EMBL" id="JXTC01000275">
    <property type="protein sequence ID" value="PON71775.1"/>
    <property type="molecule type" value="Genomic_DNA"/>
</dbReference>
<keyword evidence="2" id="KW-1185">Reference proteome</keyword>
<accession>A0A2P5DEQ4</accession>
<gene>
    <name evidence="1" type="ORF">TorRG33x02_253670</name>
</gene>
<dbReference type="InParanoid" id="A0A2P5DEQ4"/>
<comment type="caution">
    <text evidence="1">The sequence shown here is derived from an EMBL/GenBank/DDBJ whole genome shotgun (WGS) entry which is preliminary data.</text>
</comment>
<evidence type="ECO:0000313" key="1">
    <source>
        <dbReference type="EMBL" id="PON71775.1"/>
    </source>
</evidence>
<sequence length="230" mass="25868">MYIVDASLYTCDSSNTDGCHIYSKFLNKPVIIAFSFNHEGGKKKKKSKTGQSHDLLIVPWMGGAGLARAAILRKSLILRHSEGLSHSPQLELLNLPCRSLGQVFHKHHLLWHHKVRHILPAIAHDVGFGHMAAATLQRHESARTLAPPRVRHRHHRGLQNLGVSVQHALHLHAANVLSTRYNHVLGPILYFQVPIWVDHSHVSRQEPPVLEHIRRSFGVLEIPLHDATPS</sequence>
<organism evidence="1 2">
    <name type="scientific">Trema orientale</name>
    <name type="common">Charcoal tree</name>
    <name type="synonym">Celtis orientalis</name>
    <dbReference type="NCBI Taxonomy" id="63057"/>
    <lineage>
        <taxon>Eukaryota</taxon>
        <taxon>Viridiplantae</taxon>
        <taxon>Streptophyta</taxon>
        <taxon>Embryophyta</taxon>
        <taxon>Tracheophyta</taxon>
        <taxon>Spermatophyta</taxon>
        <taxon>Magnoliopsida</taxon>
        <taxon>eudicotyledons</taxon>
        <taxon>Gunneridae</taxon>
        <taxon>Pentapetalae</taxon>
        <taxon>rosids</taxon>
        <taxon>fabids</taxon>
        <taxon>Rosales</taxon>
        <taxon>Cannabaceae</taxon>
        <taxon>Trema</taxon>
    </lineage>
</organism>
<proteinExistence type="predicted"/>
<dbReference type="Proteomes" id="UP000237000">
    <property type="component" value="Unassembled WGS sequence"/>
</dbReference>
<evidence type="ECO:0000313" key="2">
    <source>
        <dbReference type="Proteomes" id="UP000237000"/>
    </source>
</evidence>
<dbReference type="OrthoDB" id="10301502at2759"/>
<name>A0A2P5DEQ4_TREOI</name>
<protein>
    <submittedName>
        <fullName evidence="1">Uncharacterized protein</fullName>
    </submittedName>
</protein>